<comment type="caution">
    <text evidence="7">The sequence shown here is derived from an EMBL/GenBank/DDBJ whole genome shotgun (WGS) entry which is preliminary data.</text>
</comment>
<comment type="subcellular location">
    <subcellularLocation>
        <location evidence="1">Nucleus</location>
    </subcellularLocation>
</comment>
<dbReference type="GO" id="GO:0000381">
    <property type="term" value="P:regulation of alternative mRNA splicing, via spliceosome"/>
    <property type="evidence" value="ECO:0007669"/>
    <property type="project" value="InterPro"/>
</dbReference>
<keyword evidence="4" id="KW-0508">mRNA splicing</keyword>
<dbReference type="GO" id="GO:0006397">
    <property type="term" value="P:mRNA processing"/>
    <property type="evidence" value="ECO:0007669"/>
    <property type="project" value="UniProtKB-KW"/>
</dbReference>
<dbReference type="Pfam" id="PF17098">
    <property type="entry name" value="Wtap"/>
    <property type="match status" value="1"/>
</dbReference>
<reference evidence="7" key="2">
    <citation type="submission" date="2021-10" db="EMBL/GenBank/DDBJ databases">
        <title>Phylogenomics reveals ancestral predisposition of the termite-cultivated fungus Termitomyces towards a domesticated lifestyle.</title>
        <authorList>
            <person name="Auxier B."/>
            <person name="Grum-Grzhimaylo A."/>
            <person name="Cardenas M.E."/>
            <person name="Lodge J.D."/>
            <person name="Laessoe T."/>
            <person name="Pedersen O."/>
            <person name="Smith M.E."/>
            <person name="Kuyper T.W."/>
            <person name="Franco-Molano E.A."/>
            <person name="Baroni T.J."/>
            <person name="Aanen D.K."/>
        </authorList>
    </citation>
    <scope>NUCLEOTIDE SEQUENCE</scope>
    <source>
        <strain evidence="7">D49</strain>
    </source>
</reference>
<dbReference type="Proteomes" id="UP000717328">
    <property type="component" value="Unassembled WGS sequence"/>
</dbReference>
<sequence length="322" mass="34982">MDLPSSRELELETLLRRRDTQLAELTDELTQLRQFLASQPGPSTTDPITLPPALVSILLPHLQAPPSAAGAATGSNTVNAALTQRARLLQDENDELYELLKQGETGKLKEEVRGLRRVVARLEGALRAPKTGDFHSTELDKSYESLMASARAASTANNSAKSYDTSRRASYHPMPSEAGNGHNKLPPTGPRAHKKPRLSDTQTASPLRGSAGLPAHKSHGHGHGHGGQGSSRGGEGRRGRGSHANVKMEVDDDQRARPPSLERERERECGGGRERDRERERDGHRSHRRNGGGRAGGGRRHDHGQAPSNDSGDRTLRQRMGL</sequence>
<dbReference type="InterPro" id="IPR033757">
    <property type="entry name" value="WTAP"/>
</dbReference>
<evidence type="ECO:0000256" key="3">
    <source>
        <dbReference type="ARBA" id="ARBA00022664"/>
    </source>
</evidence>
<dbReference type="OrthoDB" id="3363802at2759"/>
<dbReference type="AlphaFoldDB" id="A0A9P7GL10"/>
<proteinExistence type="inferred from homology"/>
<keyword evidence="8" id="KW-1185">Reference proteome</keyword>
<feature type="compositionally biased region" description="Basic and acidic residues" evidence="6">
    <location>
        <begin position="246"/>
        <end position="283"/>
    </location>
</feature>
<evidence type="ECO:0000256" key="6">
    <source>
        <dbReference type="SAM" id="MobiDB-lite"/>
    </source>
</evidence>
<dbReference type="EMBL" id="JABCKI010000177">
    <property type="protein sequence ID" value="KAG5651966.1"/>
    <property type="molecule type" value="Genomic_DNA"/>
</dbReference>
<name>A0A9P7GL10_9AGAR</name>
<dbReference type="GO" id="GO:0016556">
    <property type="term" value="P:mRNA modification"/>
    <property type="evidence" value="ECO:0007669"/>
    <property type="project" value="InterPro"/>
</dbReference>
<evidence type="ECO:0000256" key="1">
    <source>
        <dbReference type="ARBA" id="ARBA00004123"/>
    </source>
</evidence>
<keyword evidence="5" id="KW-0539">Nucleus</keyword>
<organism evidence="7 8">
    <name type="scientific">Sphagnurus paluster</name>
    <dbReference type="NCBI Taxonomy" id="117069"/>
    <lineage>
        <taxon>Eukaryota</taxon>
        <taxon>Fungi</taxon>
        <taxon>Dikarya</taxon>
        <taxon>Basidiomycota</taxon>
        <taxon>Agaricomycotina</taxon>
        <taxon>Agaricomycetes</taxon>
        <taxon>Agaricomycetidae</taxon>
        <taxon>Agaricales</taxon>
        <taxon>Tricholomatineae</taxon>
        <taxon>Lyophyllaceae</taxon>
        <taxon>Sphagnurus</taxon>
    </lineage>
</organism>
<accession>A0A9P7GL10</accession>
<protein>
    <submittedName>
        <fullName evidence="7">Uncharacterized protein</fullName>
    </submittedName>
</protein>
<evidence type="ECO:0000313" key="7">
    <source>
        <dbReference type="EMBL" id="KAG5651966.1"/>
    </source>
</evidence>
<gene>
    <name evidence="7" type="ORF">H0H81_006781</name>
</gene>
<reference evidence="7" key="1">
    <citation type="submission" date="2021-02" db="EMBL/GenBank/DDBJ databases">
        <authorList>
            <person name="Nieuwenhuis M."/>
            <person name="Van De Peppel L.J.J."/>
        </authorList>
    </citation>
    <scope>NUCLEOTIDE SEQUENCE</scope>
    <source>
        <strain evidence="7">D49</strain>
    </source>
</reference>
<keyword evidence="3" id="KW-0507">mRNA processing</keyword>
<feature type="compositionally biased region" description="Basic residues" evidence="6">
    <location>
        <begin position="284"/>
        <end position="302"/>
    </location>
</feature>
<evidence type="ECO:0000256" key="4">
    <source>
        <dbReference type="ARBA" id="ARBA00023187"/>
    </source>
</evidence>
<comment type="similarity">
    <text evidence="2">Belongs to the fl(2)d family.</text>
</comment>
<dbReference type="GO" id="GO:0008380">
    <property type="term" value="P:RNA splicing"/>
    <property type="evidence" value="ECO:0007669"/>
    <property type="project" value="UniProtKB-KW"/>
</dbReference>
<evidence type="ECO:0000256" key="5">
    <source>
        <dbReference type="ARBA" id="ARBA00023242"/>
    </source>
</evidence>
<dbReference type="GO" id="GO:0005634">
    <property type="term" value="C:nucleus"/>
    <property type="evidence" value="ECO:0007669"/>
    <property type="project" value="UniProtKB-SubCell"/>
</dbReference>
<feature type="region of interest" description="Disordered" evidence="6">
    <location>
        <begin position="154"/>
        <end position="322"/>
    </location>
</feature>
<evidence type="ECO:0000256" key="2">
    <source>
        <dbReference type="ARBA" id="ARBA00010313"/>
    </source>
</evidence>
<evidence type="ECO:0000313" key="8">
    <source>
        <dbReference type="Proteomes" id="UP000717328"/>
    </source>
</evidence>